<organism evidence="2 3">
    <name type="scientific">Caerostris extrusa</name>
    <name type="common">Bark spider</name>
    <name type="synonym">Caerostris bankana</name>
    <dbReference type="NCBI Taxonomy" id="172846"/>
    <lineage>
        <taxon>Eukaryota</taxon>
        <taxon>Metazoa</taxon>
        <taxon>Ecdysozoa</taxon>
        <taxon>Arthropoda</taxon>
        <taxon>Chelicerata</taxon>
        <taxon>Arachnida</taxon>
        <taxon>Araneae</taxon>
        <taxon>Araneomorphae</taxon>
        <taxon>Entelegynae</taxon>
        <taxon>Araneoidea</taxon>
        <taxon>Araneidae</taxon>
        <taxon>Caerostris</taxon>
    </lineage>
</organism>
<gene>
    <name evidence="2" type="primary">AVEN_63139_1</name>
    <name evidence="2" type="ORF">CEXT_539401</name>
</gene>
<sequence length="155" mass="16821">MFSGYPGSLLSHIVCVFSEWDDRFSVPVPGFRNTAGLLSIQFDDRATSTFEYPSENASPSPREETDSWGDSSFNSTVAMGSASNSRLGLSNYTPQVLSSNNEFELGVSQSNLRPTSLPEKCQKVDDEILPIDAIIPANPDDTGGWSATETADILF</sequence>
<evidence type="ECO:0000313" key="3">
    <source>
        <dbReference type="Proteomes" id="UP001054945"/>
    </source>
</evidence>
<dbReference type="Proteomes" id="UP001054945">
    <property type="component" value="Unassembled WGS sequence"/>
</dbReference>
<feature type="region of interest" description="Disordered" evidence="1">
    <location>
        <begin position="50"/>
        <end position="74"/>
    </location>
</feature>
<comment type="caution">
    <text evidence="2">The sequence shown here is derived from an EMBL/GenBank/DDBJ whole genome shotgun (WGS) entry which is preliminary data.</text>
</comment>
<evidence type="ECO:0000313" key="2">
    <source>
        <dbReference type="EMBL" id="GIX85331.1"/>
    </source>
</evidence>
<name>A0AAV4NNN4_CAEEX</name>
<reference evidence="2 3" key="1">
    <citation type="submission" date="2021-06" db="EMBL/GenBank/DDBJ databases">
        <title>Caerostris extrusa draft genome.</title>
        <authorList>
            <person name="Kono N."/>
            <person name="Arakawa K."/>
        </authorList>
    </citation>
    <scope>NUCLEOTIDE SEQUENCE [LARGE SCALE GENOMIC DNA]</scope>
</reference>
<evidence type="ECO:0000256" key="1">
    <source>
        <dbReference type="SAM" id="MobiDB-lite"/>
    </source>
</evidence>
<proteinExistence type="predicted"/>
<protein>
    <submittedName>
        <fullName evidence="2">Uncharacterized protein</fullName>
    </submittedName>
</protein>
<keyword evidence="3" id="KW-1185">Reference proteome</keyword>
<accession>A0AAV4NNN4</accession>
<feature type="compositionally biased region" description="Polar residues" evidence="1">
    <location>
        <begin position="50"/>
        <end position="59"/>
    </location>
</feature>
<dbReference type="EMBL" id="BPLR01003508">
    <property type="protein sequence ID" value="GIX85331.1"/>
    <property type="molecule type" value="Genomic_DNA"/>
</dbReference>
<dbReference type="AlphaFoldDB" id="A0AAV4NNN4"/>